<evidence type="ECO:0000313" key="1">
    <source>
        <dbReference type="EMBL" id="ACL16886.1"/>
    </source>
</evidence>
<name>B8GIS3_METPE</name>
<proteinExistence type="predicted"/>
<dbReference type="HOGENOM" id="CLU_3263825_0_0_2"/>
<reference evidence="1 2" key="1">
    <citation type="journal article" date="2015" name="Genome Announc.">
        <title>Complete Genome Sequence of Methanosphaerula palustris E1-9CT, a Hydrogenotrophic Methanogen Isolated from a Minerotrophic Fen Peatland.</title>
        <authorList>
            <person name="Cadillo-Quiroz H."/>
            <person name="Browne P."/>
            <person name="Kyrpides N."/>
            <person name="Woyke T."/>
            <person name="Goodwin L."/>
            <person name="Detter C."/>
            <person name="Yavitt J.B."/>
            <person name="Zinder S.H."/>
        </authorList>
    </citation>
    <scope>NUCLEOTIDE SEQUENCE [LARGE SCALE GENOMIC DNA]</scope>
    <source>
        <strain evidence="2">ATCC BAA-1556 / DSM 19958 / E1-9c</strain>
    </source>
</reference>
<dbReference type="AlphaFoldDB" id="B8GIS3"/>
<organism evidence="1 2">
    <name type="scientific">Methanosphaerula palustris (strain ATCC BAA-1556 / DSM 19958 / E1-9c)</name>
    <dbReference type="NCBI Taxonomy" id="521011"/>
    <lineage>
        <taxon>Archaea</taxon>
        <taxon>Methanobacteriati</taxon>
        <taxon>Methanobacteriota</taxon>
        <taxon>Stenosarchaea group</taxon>
        <taxon>Methanomicrobia</taxon>
        <taxon>Methanomicrobiales</taxon>
        <taxon>Methanoregulaceae</taxon>
        <taxon>Methanosphaerula</taxon>
    </lineage>
</organism>
<sequence>MKVSRMYFGALTESAPWHCIWERQVQALKLTGTKGVNHGSG</sequence>
<protein>
    <submittedName>
        <fullName evidence="1">Uncharacterized protein</fullName>
    </submittedName>
</protein>
<dbReference type="EMBL" id="CP001338">
    <property type="protein sequence ID" value="ACL16886.1"/>
    <property type="molecule type" value="Genomic_DNA"/>
</dbReference>
<accession>B8GIS3</accession>
<gene>
    <name evidence="1" type="ordered locus">Mpal_1573</name>
</gene>
<dbReference type="Proteomes" id="UP000002457">
    <property type="component" value="Chromosome"/>
</dbReference>
<evidence type="ECO:0000313" key="2">
    <source>
        <dbReference type="Proteomes" id="UP000002457"/>
    </source>
</evidence>
<dbReference type="KEGG" id="mpl:Mpal_1573"/>
<keyword evidence="2" id="KW-1185">Reference proteome</keyword>